<organism evidence="1 2">
    <name type="scientific">Xenorhabdus thuongxuanensis</name>
    <dbReference type="NCBI Taxonomy" id="1873484"/>
    <lineage>
        <taxon>Bacteria</taxon>
        <taxon>Pseudomonadati</taxon>
        <taxon>Pseudomonadota</taxon>
        <taxon>Gammaproteobacteria</taxon>
        <taxon>Enterobacterales</taxon>
        <taxon>Morganellaceae</taxon>
        <taxon>Xenorhabdus</taxon>
    </lineage>
</organism>
<dbReference type="OrthoDB" id="5677692at2"/>
<dbReference type="EMBL" id="MKGR01000008">
    <property type="protein sequence ID" value="OKP07297.1"/>
    <property type="molecule type" value="Genomic_DNA"/>
</dbReference>
<dbReference type="AlphaFoldDB" id="A0A1Q5U4A1"/>
<dbReference type="Proteomes" id="UP000186277">
    <property type="component" value="Unassembled WGS sequence"/>
</dbReference>
<protein>
    <submittedName>
        <fullName evidence="1">Phage head morphogenesis protein</fullName>
    </submittedName>
</protein>
<keyword evidence="2" id="KW-1185">Reference proteome</keyword>
<dbReference type="RefSeq" id="WP_074019686.1">
    <property type="nucleotide sequence ID" value="NZ_CAWMWP010000109.1"/>
</dbReference>
<reference evidence="1 2" key="1">
    <citation type="submission" date="2016-09" db="EMBL/GenBank/DDBJ databases">
        <title>Xenorhabdus thuongxuanensis sp. nov. and Xenorhabdus eapokensis sp. nov., isolated from Steinernema species.</title>
        <authorList>
            <person name="Kaempfer P."/>
            <person name="Tobias N.J."/>
            <person name="Phan Ke L."/>
            <person name="Bode H.B."/>
            <person name="Glaeser S.P."/>
        </authorList>
    </citation>
    <scope>NUCLEOTIDE SEQUENCE [LARGE SCALE GENOMIC DNA]</scope>
    <source>
        <strain evidence="1 2">30TX1</strain>
    </source>
</reference>
<evidence type="ECO:0000313" key="2">
    <source>
        <dbReference type="Proteomes" id="UP000186277"/>
    </source>
</evidence>
<name>A0A1Q5U4A1_9GAMM</name>
<gene>
    <name evidence="1" type="ORF">Xentx_01574</name>
</gene>
<evidence type="ECO:0000313" key="1">
    <source>
        <dbReference type="EMBL" id="OKP07297.1"/>
    </source>
</evidence>
<comment type="caution">
    <text evidence="1">The sequence shown here is derived from an EMBL/GenBank/DDBJ whole genome shotgun (WGS) entry which is preliminary data.</text>
</comment>
<accession>A0A1Q5U4A1</accession>
<proteinExistence type="predicted"/>
<sequence>MIDIARVRRESLRWSLLVALNKTRPYTASETLLLDISRAIYPDVTALELRKELDYLADRQLIDLNKQPSGSWFADLTRIGVDIVEYTVECGPGIARPEKYWSE</sequence>